<comment type="caution">
    <text evidence="2">The sequence shown here is derived from an EMBL/GenBank/DDBJ whole genome shotgun (WGS) entry which is preliminary data.</text>
</comment>
<dbReference type="Gene3D" id="3.30.70.100">
    <property type="match status" value="1"/>
</dbReference>
<dbReference type="AlphaFoldDB" id="A0A0C1Q8M2"/>
<organism evidence="2 3">
    <name type="scientific">Pseudoalteromonas luteoviolacea</name>
    <dbReference type="NCBI Taxonomy" id="43657"/>
    <lineage>
        <taxon>Bacteria</taxon>
        <taxon>Pseudomonadati</taxon>
        <taxon>Pseudomonadota</taxon>
        <taxon>Gammaproteobacteria</taxon>
        <taxon>Alteromonadales</taxon>
        <taxon>Pseudoalteromonadaceae</taxon>
        <taxon>Pseudoalteromonas</taxon>
    </lineage>
</organism>
<feature type="domain" description="NIPSNAP" evidence="1">
    <location>
        <begin position="6"/>
        <end position="98"/>
    </location>
</feature>
<dbReference type="SUPFAM" id="SSF54909">
    <property type="entry name" value="Dimeric alpha+beta barrel"/>
    <property type="match status" value="1"/>
</dbReference>
<accession>A0A0C1Q8M2</accession>
<evidence type="ECO:0000259" key="1">
    <source>
        <dbReference type="Pfam" id="PF07978"/>
    </source>
</evidence>
<evidence type="ECO:0000313" key="2">
    <source>
        <dbReference type="EMBL" id="KID55815.1"/>
    </source>
</evidence>
<proteinExistence type="predicted"/>
<dbReference type="Pfam" id="PF07978">
    <property type="entry name" value="NIPSNAP"/>
    <property type="match status" value="1"/>
</dbReference>
<dbReference type="RefSeq" id="WP_039610387.1">
    <property type="nucleotide sequence ID" value="NZ_JWIC01000007.1"/>
</dbReference>
<dbReference type="EMBL" id="JWIC01000007">
    <property type="protein sequence ID" value="KID55815.1"/>
    <property type="molecule type" value="Genomic_DNA"/>
</dbReference>
<dbReference type="InterPro" id="IPR011008">
    <property type="entry name" value="Dimeric_a/b-barrel"/>
</dbReference>
<protein>
    <submittedName>
        <fullName evidence="2">NIPSNAP domain-containing protein</fullName>
    </submittedName>
</protein>
<sequence length="110" mass="12888">MYMTCFIEYEIDPSKLAQFNQYSKNWGEIIPRLGGELIGYFMPYEGDNKRAYGLIAFASLAEYEAYRQRLRADEQAQANFEFALRESFILHERRYFLSGVESTLKQIGAM</sequence>
<dbReference type="Proteomes" id="UP000031327">
    <property type="component" value="Unassembled WGS sequence"/>
</dbReference>
<gene>
    <name evidence="2" type="ORF">JF50_15790</name>
</gene>
<reference evidence="2 3" key="1">
    <citation type="submission" date="2014-12" db="EMBL/GenBank/DDBJ databases">
        <title>Draft Genome Sequence of Pseudoalteromonas luteoviolacea HI1.</title>
        <authorList>
            <person name="Asahina A.Y."/>
            <person name="Hadfield M.G."/>
        </authorList>
    </citation>
    <scope>NUCLEOTIDE SEQUENCE [LARGE SCALE GENOMIC DNA]</scope>
    <source>
        <strain evidence="2 3">HI1</strain>
    </source>
</reference>
<dbReference type="OrthoDB" id="9798776at2"/>
<name>A0A0C1Q8M2_9GAMM</name>
<dbReference type="InterPro" id="IPR012577">
    <property type="entry name" value="NIPSNAP"/>
</dbReference>
<evidence type="ECO:0000313" key="3">
    <source>
        <dbReference type="Proteomes" id="UP000031327"/>
    </source>
</evidence>